<dbReference type="Pfam" id="PF10998">
    <property type="entry name" value="DUF2838"/>
    <property type="match status" value="1"/>
</dbReference>
<gene>
    <name evidence="15" type="ORF">WJX75_000767</name>
</gene>
<evidence type="ECO:0000256" key="6">
    <source>
        <dbReference type="ARBA" id="ARBA00022692"/>
    </source>
</evidence>
<dbReference type="InterPro" id="IPR021261">
    <property type="entry name" value="GPCAT"/>
</dbReference>
<keyword evidence="10" id="KW-0594">Phospholipid biosynthesis</keyword>
<dbReference type="Proteomes" id="UP001491310">
    <property type="component" value="Unassembled WGS sequence"/>
</dbReference>
<keyword evidence="11" id="KW-1208">Phospholipid metabolism</keyword>
<keyword evidence="8" id="KW-0443">Lipid metabolism</keyword>
<feature type="transmembrane region" description="Helical" evidence="14">
    <location>
        <begin position="151"/>
        <end position="173"/>
    </location>
</feature>
<keyword evidence="9 14" id="KW-0472">Membrane</keyword>
<evidence type="ECO:0000256" key="14">
    <source>
        <dbReference type="SAM" id="Phobius"/>
    </source>
</evidence>
<evidence type="ECO:0000256" key="3">
    <source>
        <dbReference type="ARBA" id="ARBA00019082"/>
    </source>
</evidence>
<feature type="transmembrane region" description="Helical" evidence="14">
    <location>
        <begin position="103"/>
        <end position="120"/>
    </location>
</feature>
<comment type="similarity">
    <text evidence="2">Belongs to the GPC1 family.</text>
</comment>
<dbReference type="EMBL" id="JALJOT010000007">
    <property type="protein sequence ID" value="KAK9908636.1"/>
    <property type="molecule type" value="Genomic_DNA"/>
</dbReference>
<evidence type="ECO:0000256" key="10">
    <source>
        <dbReference type="ARBA" id="ARBA00023209"/>
    </source>
</evidence>
<evidence type="ECO:0000256" key="1">
    <source>
        <dbReference type="ARBA" id="ARBA00004141"/>
    </source>
</evidence>
<keyword evidence="16" id="KW-1185">Reference proteome</keyword>
<reference evidence="15 16" key="1">
    <citation type="journal article" date="2024" name="Nat. Commun.">
        <title>Phylogenomics reveals the evolutionary origins of lichenization in chlorophyte algae.</title>
        <authorList>
            <person name="Puginier C."/>
            <person name="Libourel C."/>
            <person name="Otte J."/>
            <person name="Skaloud P."/>
            <person name="Haon M."/>
            <person name="Grisel S."/>
            <person name="Petersen M."/>
            <person name="Berrin J.G."/>
            <person name="Delaux P.M."/>
            <person name="Dal Grande F."/>
            <person name="Keller J."/>
        </authorList>
    </citation>
    <scope>NUCLEOTIDE SEQUENCE [LARGE SCALE GENOMIC DNA]</scope>
    <source>
        <strain evidence="15 16">SAG 216-7</strain>
    </source>
</reference>
<evidence type="ECO:0000256" key="4">
    <source>
        <dbReference type="ARBA" id="ARBA00022516"/>
    </source>
</evidence>
<evidence type="ECO:0000256" key="13">
    <source>
        <dbReference type="SAM" id="MobiDB-lite"/>
    </source>
</evidence>
<keyword evidence="12" id="KW-0012">Acyltransferase</keyword>
<evidence type="ECO:0000256" key="5">
    <source>
        <dbReference type="ARBA" id="ARBA00022679"/>
    </source>
</evidence>
<feature type="transmembrane region" description="Helical" evidence="14">
    <location>
        <begin position="323"/>
        <end position="342"/>
    </location>
</feature>
<feature type="transmembrane region" description="Helical" evidence="14">
    <location>
        <begin position="179"/>
        <end position="198"/>
    </location>
</feature>
<proteinExistence type="inferred from homology"/>
<keyword evidence="6 14" id="KW-0812">Transmembrane</keyword>
<evidence type="ECO:0000313" key="15">
    <source>
        <dbReference type="EMBL" id="KAK9908636.1"/>
    </source>
</evidence>
<keyword evidence="7 14" id="KW-1133">Transmembrane helix</keyword>
<keyword evidence="4" id="KW-0444">Lipid biosynthesis</keyword>
<protein>
    <recommendedName>
        <fullName evidence="3">Glycerophosphocholine acyltransferase 1</fullName>
    </recommendedName>
</protein>
<organism evidence="15 16">
    <name type="scientific">Coccomyxa subellipsoidea</name>
    <dbReference type="NCBI Taxonomy" id="248742"/>
    <lineage>
        <taxon>Eukaryota</taxon>
        <taxon>Viridiplantae</taxon>
        <taxon>Chlorophyta</taxon>
        <taxon>core chlorophytes</taxon>
        <taxon>Trebouxiophyceae</taxon>
        <taxon>Trebouxiophyceae incertae sedis</taxon>
        <taxon>Coccomyxaceae</taxon>
        <taxon>Coccomyxa</taxon>
    </lineage>
</organism>
<evidence type="ECO:0000256" key="9">
    <source>
        <dbReference type="ARBA" id="ARBA00023136"/>
    </source>
</evidence>
<evidence type="ECO:0000313" key="16">
    <source>
        <dbReference type="Proteomes" id="UP001491310"/>
    </source>
</evidence>
<name>A0ABR2YNY8_9CHLO</name>
<feature type="region of interest" description="Disordered" evidence="13">
    <location>
        <begin position="1"/>
        <end position="24"/>
    </location>
</feature>
<feature type="compositionally biased region" description="Basic residues" evidence="13">
    <location>
        <begin position="8"/>
        <end position="17"/>
    </location>
</feature>
<comment type="subcellular location">
    <subcellularLocation>
        <location evidence="1">Membrane</location>
        <topology evidence="1">Multi-pass membrane protein</topology>
    </subcellularLocation>
</comment>
<evidence type="ECO:0000256" key="8">
    <source>
        <dbReference type="ARBA" id="ARBA00023098"/>
    </source>
</evidence>
<keyword evidence="5" id="KW-0808">Transferase</keyword>
<sequence length="405" mass="45907">MSTSSDKQRRRRRHRPSPHSSETWKTTVQKVGLEVLGDIRASSPTLRAFRENGLRLRESYDALRRTLQRAHKQNAPQRLQHGQPAISTDVNRLLKDIGSRKESNLYAAGALVFGFGLFIAGAAPFLLPACYLIFAAVCFPWRVYTFTKRKWGFFLLDFCYWGNLATVSFLLFAPHNQRLGAAVYALADGPLAAALIAWQSAWVFGSTEHSISVLIHLLPGLALFAHRYAPVPESVQTVWRRVFSGKQSVAVAEPAGIFWIFGAPLVFYVVWQFMYFIIVQVMCRQLIQKHAYDTSYNALARRAAKSNNVWNRLVRKGSIARRVCMYGLVQAVFTVSVLIIFIPVYYSFYLSFAWQVMKVVFPVYYGAQYQCEKVPKHAVLKALRAQRAQADAVKNAVSSHTERSL</sequence>
<accession>A0ABR2YNY8</accession>
<dbReference type="PANTHER" id="PTHR31201">
    <property type="entry name" value="OS01G0585100 PROTEIN"/>
    <property type="match status" value="1"/>
</dbReference>
<comment type="caution">
    <text evidence="15">The sequence shown here is derived from an EMBL/GenBank/DDBJ whole genome shotgun (WGS) entry which is preliminary data.</text>
</comment>
<dbReference type="PANTHER" id="PTHR31201:SF1">
    <property type="entry name" value="GLYCEROPHOSPHOCHOLINE ACYLTRANSFERASE 1"/>
    <property type="match status" value="1"/>
</dbReference>
<feature type="transmembrane region" description="Helical" evidence="14">
    <location>
        <begin position="257"/>
        <end position="279"/>
    </location>
</feature>
<evidence type="ECO:0000256" key="2">
    <source>
        <dbReference type="ARBA" id="ARBA00006675"/>
    </source>
</evidence>
<evidence type="ECO:0000256" key="11">
    <source>
        <dbReference type="ARBA" id="ARBA00023264"/>
    </source>
</evidence>
<evidence type="ECO:0000256" key="7">
    <source>
        <dbReference type="ARBA" id="ARBA00022989"/>
    </source>
</evidence>
<evidence type="ECO:0000256" key="12">
    <source>
        <dbReference type="ARBA" id="ARBA00023315"/>
    </source>
</evidence>